<dbReference type="SUPFAM" id="SSF56925">
    <property type="entry name" value="OMPA-like"/>
    <property type="match status" value="1"/>
</dbReference>
<dbReference type="InterPro" id="IPR011250">
    <property type="entry name" value="OMP/PagP_B-barrel"/>
</dbReference>
<organism evidence="2 3">
    <name type="scientific">Nibrella viscosa</name>
    <dbReference type="NCBI Taxonomy" id="1084524"/>
    <lineage>
        <taxon>Bacteria</taxon>
        <taxon>Pseudomonadati</taxon>
        <taxon>Bacteroidota</taxon>
        <taxon>Cytophagia</taxon>
        <taxon>Cytophagales</taxon>
        <taxon>Spirosomataceae</taxon>
        <taxon>Nibrella</taxon>
    </lineage>
</organism>
<proteinExistence type="predicted"/>
<evidence type="ECO:0000259" key="1">
    <source>
        <dbReference type="Pfam" id="PF19573"/>
    </source>
</evidence>
<evidence type="ECO:0000313" key="2">
    <source>
        <dbReference type="EMBL" id="GAA4403554.1"/>
    </source>
</evidence>
<dbReference type="InterPro" id="IPR045743">
    <property type="entry name" value="DUF6089"/>
</dbReference>
<comment type="caution">
    <text evidence="2">The sequence shown here is derived from an EMBL/GenBank/DDBJ whole genome shotgun (WGS) entry which is preliminary data.</text>
</comment>
<dbReference type="Proteomes" id="UP001500936">
    <property type="component" value="Unassembled WGS sequence"/>
</dbReference>
<reference evidence="3" key="1">
    <citation type="journal article" date="2019" name="Int. J. Syst. Evol. Microbiol.">
        <title>The Global Catalogue of Microorganisms (GCM) 10K type strain sequencing project: providing services to taxonomists for standard genome sequencing and annotation.</title>
        <authorList>
            <consortium name="The Broad Institute Genomics Platform"/>
            <consortium name="The Broad Institute Genome Sequencing Center for Infectious Disease"/>
            <person name="Wu L."/>
            <person name="Ma J."/>
        </authorList>
    </citation>
    <scope>NUCLEOTIDE SEQUENCE [LARGE SCALE GENOMIC DNA]</scope>
    <source>
        <strain evidence="3">JCM 17925</strain>
    </source>
</reference>
<dbReference type="EMBL" id="BAABHB010000003">
    <property type="protein sequence ID" value="GAA4403554.1"/>
    <property type="molecule type" value="Genomic_DNA"/>
</dbReference>
<sequence>MKLSANNTAWLIVAGLFISVATQAQKLELGGSLGGLLYKGDVAPAMNPLFYRPAGQLFLRYNATPSLSLRASGLIGQFGAADRRSSDPFQKARDYQFKTNVAEAGIDLEYNFLDYRPLRKIKNWTPYVFGGVALYAVSPRDRVNREKGFAGKIAYPLGVGVKYEFKLPWSVGFEFGTRFTNNDYLDGLGDATATDKRLQGNPARKDHYTYTGISLFYTFYRITCPDGTQF</sequence>
<name>A0ABP8KB45_9BACT</name>
<dbReference type="RefSeq" id="WP_345266505.1">
    <property type="nucleotide sequence ID" value="NZ_BAABHB010000003.1"/>
</dbReference>
<dbReference type="Pfam" id="PF19573">
    <property type="entry name" value="DUF6089"/>
    <property type="match status" value="1"/>
</dbReference>
<evidence type="ECO:0000313" key="3">
    <source>
        <dbReference type="Proteomes" id="UP001500936"/>
    </source>
</evidence>
<protein>
    <recommendedName>
        <fullName evidence="1">DUF6089 domain-containing protein</fullName>
    </recommendedName>
</protein>
<dbReference type="Gene3D" id="2.40.160.20">
    <property type="match status" value="1"/>
</dbReference>
<feature type="domain" description="DUF6089" evidence="1">
    <location>
        <begin position="12"/>
        <end position="224"/>
    </location>
</feature>
<gene>
    <name evidence="2" type="ORF">GCM10023187_19760</name>
</gene>
<accession>A0ABP8KB45</accession>
<keyword evidence="3" id="KW-1185">Reference proteome</keyword>